<feature type="region of interest" description="Disordered" evidence="1">
    <location>
        <begin position="41"/>
        <end position="60"/>
    </location>
</feature>
<reference evidence="2 3" key="1">
    <citation type="submission" date="2019-10" db="EMBL/GenBank/DDBJ databases">
        <title>Description of Paenibacillus terricola sp. nov.</title>
        <authorList>
            <person name="Carlier A."/>
            <person name="Qi S."/>
        </authorList>
    </citation>
    <scope>NUCLEOTIDE SEQUENCE [LARGE SCALE GENOMIC DNA]</scope>
    <source>
        <strain evidence="2 3">LMG 31459</strain>
    </source>
</reference>
<name>A0ABX1YNX2_9BACL</name>
<comment type="caution">
    <text evidence="2">The sequence shown here is derived from an EMBL/GenBank/DDBJ whole genome shotgun (WGS) entry which is preliminary data.</text>
</comment>
<organism evidence="2 3">
    <name type="scientific">Paenibacillus phytohabitans</name>
    <dbReference type="NCBI Taxonomy" id="2654978"/>
    <lineage>
        <taxon>Bacteria</taxon>
        <taxon>Bacillati</taxon>
        <taxon>Bacillota</taxon>
        <taxon>Bacilli</taxon>
        <taxon>Bacillales</taxon>
        <taxon>Paenibacillaceae</taxon>
        <taxon>Paenibacillus</taxon>
    </lineage>
</organism>
<proteinExistence type="predicted"/>
<evidence type="ECO:0000313" key="2">
    <source>
        <dbReference type="EMBL" id="NOU81349.1"/>
    </source>
</evidence>
<dbReference type="Proteomes" id="UP000596857">
    <property type="component" value="Unassembled WGS sequence"/>
</dbReference>
<gene>
    <name evidence="2" type="ORF">GC101_21025</name>
</gene>
<sequence length="127" mass="13864">MQIGQNVDENKYAGEWLHQRTGSFADSPQLAVRTLKTGRQKASFGVRGQSRRGAPVNSRTRRSSAIVRVLTEQGDNQGGTAIIIVPEFNSGAFFVFDFSGNFWGNNEIFGQSAALNDETGAVHDESK</sequence>
<dbReference type="EMBL" id="WHOB01000062">
    <property type="protein sequence ID" value="NOU81349.1"/>
    <property type="molecule type" value="Genomic_DNA"/>
</dbReference>
<evidence type="ECO:0000256" key="1">
    <source>
        <dbReference type="SAM" id="MobiDB-lite"/>
    </source>
</evidence>
<keyword evidence="3" id="KW-1185">Reference proteome</keyword>
<evidence type="ECO:0000313" key="3">
    <source>
        <dbReference type="Proteomes" id="UP000596857"/>
    </source>
</evidence>
<accession>A0ABX1YNX2</accession>
<protein>
    <submittedName>
        <fullName evidence="2">Uncharacterized protein</fullName>
    </submittedName>
</protein>